<comment type="caution">
    <text evidence="2">The sequence shown here is derived from an EMBL/GenBank/DDBJ whole genome shotgun (WGS) entry which is preliminary data.</text>
</comment>
<evidence type="ECO:0000313" key="2">
    <source>
        <dbReference type="EMBL" id="OBZ87154.1"/>
    </source>
</evidence>
<proteinExistence type="predicted"/>
<keyword evidence="1" id="KW-0732">Signal</keyword>
<dbReference type="EMBL" id="LUGH01000242">
    <property type="protein sequence ID" value="OBZ87154.1"/>
    <property type="molecule type" value="Genomic_DNA"/>
</dbReference>
<dbReference type="AlphaFoldDB" id="A0A1C7NII2"/>
<evidence type="ECO:0000313" key="3">
    <source>
        <dbReference type="Proteomes" id="UP000093000"/>
    </source>
</evidence>
<protein>
    <submittedName>
        <fullName evidence="2">Uncharacterized protein</fullName>
    </submittedName>
</protein>
<dbReference type="Proteomes" id="UP000093000">
    <property type="component" value="Unassembled WGS sequence"/>
</dbReference>
<accession>A0A1C7NII2</accession>
<dbReference type="InParanoid" id="A0A1C7NII2"/>
<reference evidence="2 3" key="1">
    <citation type="submission" date="2016-03" db="EMBL/GenBank/DDBJ databases">
        <title>Choanephora cucurbitarum.</title>
        <authorList>
            <person name="Min B."/>
            <person name="Park H."/>
            <person name="Park J.-H."/>
            <person name="Shin H.-D."/>
            <person name="Choi I.-G."/>
        </authorList>
    </citation>
    <scope>NUCLEOTIDE SEQUENCE [LARGE SCALE GENOMIC DNA]</scope>
    <source>
        <strain evidence="2 3">KUS-F28377</strain>
    </source>
</reference>
<gene>
    <name evidence="2" type="ORF">A0J61_04802</name>
</gene>
<feature type="signal peptide" evidence="1">
    <location>
        <begin position="1"/>
        <end position="19"/>
    </location>
</feature>
<name>A0A1C7NII2_9FUNG</name>
<dbReference type="OrthoDB" id="2267457at2759"/>
<keyword evidence="3" id="KW-1185">Reference proteome</keyword>
<sequence length="275" mass="29255">MKPAFVGLFVLSLSQLCSAVDPIRTQVLVEFPMIFNDPFRACIDTPSCGITCFQLQYYQKDSKALSSNGCPAITPYSTSSRLDTLDYLLYPFKDEPVPCTLIRVSGEGIIYLCSEDFNTNNAGGASSSTTTTLTTTTTTTTPAATVTATIAVPTCLSEETIFGKKKGNGYSGDCCKTEADCKNDCVMGRCNGPKRATTKAITVKSNTAVSSPITKKAAITTTTTKSTTKTTIKATKTPSVCRPGYLGKKNGKGSKGACCNTHWDCKEECVKGSCN</sequence>
<organism evidence="2 3">
    <name type="scientific">Choanephora cucurbitarum</name>
    <dbReference type="NCBI Taxonomy" id="101091"/>
    <lineage>
        <taxon>Eukaryota</taxon>
        <taxon>Fungi</taxon>
        <taxon>Fungi incertae sedis</taxon>
        <taxon>Mucoromycota</taxon>
        <taxon>Mucoromycotina</taxon>
        <taxon>Mucoromycetes</taxon>
        <taxon>Mucorales</taxon>
        <taxon>Mucorineae</taxon>
        <taxon>Choanephoraceae</taxon>
        <taxon>Choanephoroideae</taxon>
        <taxon>Choanephora</taxon>
    </lineage>
</organism>
<feature type="chain" id="PRO_5008889716" evidence="1">
    <location>
        <begin position="20"/>
        <end position="275"/>
    </location>
</feature>
<evidence type="ECO:0000256" key="1">
    <source>
        <dbReference type="SAM" id="SignalP"/>
    </source>
</evidence>